<sequence length="132" mass="14462">MLVSYRASGGRARRQVYPESCSSASGAYSFNPTMIKRANRTPCFSARDSSRQRGGEQGARDQEEGGKEKRRRERGKGDRDPQQGDLRLLGPRQARAPVAGLKPATYLRADPLSTLPRAPPLASDEGGFRSLK</sequence>
<dbReference type="Proteomes" id="UP000735302">
    <property type="component" value="Unassembled WGS sequence"/>
</dbReference>
<gene>
    <name evidence="2" type="ORF">PoB_000225600</name>
</gene>
<evidence type="ECO:0000256" key="1">
    <source>
        <dbReference type="SAM" id="MobiDB-lite"/>
    </source>
</evidence>
<comment type="caution">
    <text evidence="2">The sequence shown here is derived from an EMBL/GenBank/DDBJ whole genome shotgun (WGS) entry which is preliminary data.</text>
</comment>
<feature type="region of interest" description="Disordered" evidence="1">
    <location>
        <begin position="1"/>
        <end position="132"/>
    </location>
</feature>
<keyword evidence="3" id="KW-1185">Reference proteome</keyword>
<organism evidence="2 3">
    <name type="scientific">Plakobranchus ocellatus</name>
    <dbReference type="NCBI Taxonomy" id="259542"/>
    <lineage>
        <taxon>Eukaryota</taxon>
        <taxon>Metazoa</taxon>
        <taxon>Spiralia</taxon>
        <taxon>Lophotrochozoa</taxon>
        <taxon>Mollusca</taxon>
        <taxon>Gastropoda</taxon>
        <taxon>Heterobranchia</taxon>
        <taxon>Euthyneura</taxon>
        <taxon>Panpulmonata</taxon>
        <taxon>Sacoglossa</taxon>
        <taxon>Placobranchoidea</taxon>
        <taxon>Plakobranchidae</taxon>
        <taxon>Plakobranchus</taxon>
    </lineage>
</organism>
<dbReference type="AlphaFoldDB" id="A0AAV3XY27"/>
<protein>
    <submittedName>
        <fullName evidence="2">Uncharacterized protein</fullName>
    </submittedName>
</protein>
<evidence type="ECO:0000313" key="2">
    <source>
        <dbReference type="EMBL" id="GFN75750.1"/>
    </source>
</evidence>
<dbReference type="EMBL" id="BLXT01000298">
    <property type="protein sequence ID" value="GFN75750.1"/>
    <property type="molecule type" value="Genomic_DNA"/>
</dbReference>
<name>A0AAV3XY27_9GAST</name>
<feature type="compositionally biased region" description="Basic and acidic residues" evidence="1">
    <location>
        <begin position="48"/>
        <end position="67"/>
    </location>
</feature>
<evidence type="ECO:0000313" key="3">
    <source>
        <dbReference type="Proteomes" id="UP000735302"/>
    </source>
</evidence>
<accession>A0AAV3XY27</accession>
<feature type="compositionally biased region" description="Polar residues" evidence="1">
    <location>
        <begin position="20"/>
        <end position="32"/>
    </location>
</feature>
<proteinExistence type="predicted"/>
<reference evidence="2 3" key="1">
    <citation type="journal article" date="2021" name="Elife">
        <title>Chloroplast acquisition without the gene transfer in kleptoplastic sea slugs, Plakobranchus ocellatus.</title>
        <authorList>
            <person name="Maeda T."/>
            <person name="Takahashi S."/>
            <person name="Yoshida T."/>
            <person name="Shimamura S."/>
            <person name="Takaki Y."/>
            <person name="Nagai Y."/>
            <person name="Toyoda A."/>
            <person name="Suzuki Y."/>
            <person name="Arimoto A."/>
            <person name="Ishii H."/>
            <person name="Satoh N."/>
            <person name="Nishiyama T."/>
            <person name="Hasebe M."/>
            <person name="Maruyama T."/>
            <person name="Minagawa J."/>
            <person name="Obokata J."/>
            <person name="Shigenobu S."/>
        </authorList>
    </citation>
    <scope>NUCLEOTIDE SEQUENCE [LARGE SCALE GENOMIC DNA]</scope>
</reference>